<keyword evidence="3" id="KW-1185">Reference proteome</keyword>
<accession>A0A5M3TDW1</accession>
<keyword evidence="1" id="KW-1133">Transmembrane helix</keyword>
<evidence type="ECO:0000256" key="1">
    <source>
        <dbReference type="SAM" id="Phobius"/>
    </source>
</evidence>
<evidence type="ECO:0000313" key="2">
    <source>
        <dbReference type="EMBL" id="GCE96240.1"/>
    </source>
</evidence>
<proteinExistence type="predicted"/>
<keyword evidence="1" id="KW-0472">Membrane</keyword>
<feature type="transmembrane region" description="Helical" evidence="1">
    <location>
        <begin position="6"/>
        <end position="26"/>
    </location>
</feature>
<comment type="caution">
    <text evidence="2">The sequence shown here is derived from an EMBL/GenBank/DDBJ whole genome shotgun (WGS) entry which is preliminary data.</text>
</comment>
<gene>
    <name evidence="2" type="ORF">NIES46_43090</name>
</gene>
<evidence type="ECO:0000313" key="3">
    <source>
        <dbReference type="Proteomes" id="UP000326169"/>
    </source>
</evidence>
<protein>
    <submittedName>
        <fullName evidence="2">Uncharacterized protein</fullName>
    </submittedName>
</protein>
<reference evidence="2 3" key="1">
    <citation type="journal article" date="2019" name="J Genomics">
        <title>The Draft Genome of a Hydrogen-producing Cyanobacterium, Arthrospira platensis NIES-46.</title>
        <authorList>
            <person name="Suzuki S."/>
            <person name="Yamaguchi H."/>
            <person name="Kawachi M."/>
        </authorList>
    </citation>
    <scope>NUCLEOTIDE SEQUENCE [LARGE SCALE GENOMIC DNA]</scope>
    <source>
        <strain evidence="2 3">NIES-46</strain>
    </source>
</reference>
<name>A0A5M3TDW1_LIMPL</name>
<sequence length="57" mass="6153">MDHYIAYGLLLALVNGAICISIPALVSYTKRKSHPQATPDDVAATINLKELLSQEAN</sequence>
<dbReference type="EMBL" id="BIMW01000176">
    <property type="protein sequence ID" value="GCE96240.1"/>
    <property type="molecule type" value="Genomic_DNA"/>
</dbReference>
<dbReference type="RefSeq" id="WP_014274662.1">
    <property type="nucleotide sequence ID" value="NZ_BIMW01000176.1"/>
</dbReference>
<organism evidence="2 3">
    <name type="scientific">Limnospira platensis NIES-46</name>
    <dbReference type="NCBI Taxonomy" id="1236695"/>
    <lineage>
        <taxon>Bacteria</taxon>
        <taxon>Bacillati</taxon>
        <taxon>Cyanobacteriota</taxon>
        <taxon>Cyanophyceae</taxon>
        <taxon>Oscillatoriophycideae</taxon>
        <taxon>Oscillatoriales</taxon>
        <taxon>Sirenicapillariaceae</taxon>
        <taxon>Limnospira</taxon>
    </lineage>
</organism>
<keyword evidence="1" id="KW-0812">Transmembrane</keyword>
<dbReference type="Proteomes" id="UP000326169">
    <property type="component" value="Unassembled WGS sequence"/>
</dbReference>
<dbReference type="GeneID" id="301685855"/>